<comment type="caution">
    <text evidence="2">The sequence shown here is derived from an EMBL/GenBank/DDBJ whole genome shotgun (WGS) entry which is preliminary data.</text>
</comment>
<gene>
    <name evidence="2" type="ORF">PIB30_060695</name>
</gene>
<dbReference type="EMBL" id="JASCZI010091161">
    <property type="protein sequence ID" value="MED6149257.1"/>
    <property type="molecule type" value="Genomic_DNA"/>
</dbReference>
<reference evidence="2 3" key="1">
    <citation type="journal article" date="2023" name="Plants (Basel)">
        <title>Bridging the Gap: Combining Genomics and Transcriptomics Approaches to Understand Stylosanthes scabra, an Orphan Legume from the Brazilian Caatinga.</title>
        <authorList>
            <person name="Ferreira-Neto J.R.C."/>
            <person name="da Silva M.D."/>
            <person name="Binneck E."/>
            <person name="de Melo N.F."/>
            <person name="da Silva R.H."/>
            <person name="de Melo A.L.T.M."/>
            <person name="Pandolfi V."/>
            <person name="Bustamante F.O."/>
            <person name="Brasileiro-Vidal A.C."/>
            <person name="Benko-Iseppon A.M."/>
        </authorList>
    </citation>
    <scope>NUCLEOTIDE SEQUENCE [LARGE SCALE GENOMIC DNA]</scope>
    <source>
        <tissue evidence="2">Leaves</tissue>
    </source>
</reference>
<dbReference type="Proteomes" id="UP001341840">
    <property type="component" value="Unassembled WGS sequence"/>
</dbReference>
<evidence type="ECO:0000313" key="2">
    <source>
        <dbReference type="EMBL" id="MED6149257.1"/>
    </source>
</evidence>
<evidence type="ECO:0000256" key="1">
    <source>
        <dbReference type="SAM" id="MobiDB-lite"/>
    </source>
</evidence>
<feature type="region of interest" description="Disordered" evidence="1">
    <location>
        <begin position="36"/>
        <end position="63"/>
    </location>
</feature>
<feature type="compositionally biased region" description="Low complexity" evidence="1">
    <location>
        <begin position="46"/>
        <end position="62"/>
    </location>
</feature>
<proteinExistence type="predicted"/>
<organism evidence="2 3">
    <name type="scientific">Stylosanthes scabra</name>
    <dbReference type="NCBI Taxonomy" id="79078"/>
    <lineage>
        <taxon>Eukaryota</taxon>
        <taxon>Viridiplantae</taxon>
        <taxon>Streptophyta</taxon>
        <taxon>Embryophyta</taxon>
        <taxon>Tracheophyta</taxon>
        <taxon>Spermatophyta</taxon>
        <taxon>Magnoliopsida</taxon>
        <taxon>eudicotyledons</taxon>
        <taxon>Gunneridae</taxon>
        <taxon>Pentapetalae</taxon>
        <taxon>rosids</taxon>
        <taxon>fabids</taxon>
        <taxon>Fabales</taxon>
        <taxon>Fabaceae</taxon>
        <taxon>Papilionoideae</taxon>
        <taxon>50 kb inversion clade</taxon>
        <taxon>dalbergioids sensu lato</taxon>
        <taxon>Dalbergieae</taxon>
        <taxon>Pterocarpus clade</taxon>
        <taxon>Stylosanthes</taxon>
    </lineage>
</organism>
<accession>A0ABU6TKE3</accession>
<sequence>MREFQDLKSNGGAMLSLMDYKQRVGAQESILSLGHFKGSMRSNKKSTATPPTTSSYSTPAMSLPYRRCNHHPQQRRVSSVPSLHTVILCSSVTPSTSSQRRQPLPSVLATSRLNHPSCRRASSAPSSVPPRHLQQSLFPLLTILKKQHNLEPLFHLFMQQAFLPYSPFLNFN</sequence>
<keyword evidence="3" id="KW-1185">Reference proteome</keyword>
<evidence type="ECO:0000313" key="3">
    <source>
        <dbReference type="Proteomes" id="UP001341840"/>
    </source>
</evidence>
<name>A0ABU6TKE3_9FABA</name>
<protein>
    <submittedName>
        <fullName evidence="2">Uncharacterized protein</fullName>
    </submittedName>
</protein>